<feature type="transmembrane region" description="Helical" evidence="13">
    <location>
        <begin position="195"/>
        <end position="218"/>
    </location>
</feature>
<protein>
    <recommendedName>
        <fullName evidence="4">Probable multidrug resistance protein NorM</fullName>
    </recommendedName>
    <alternativeName>
        <fullName evidence="12">Multidrug-efflux transporter</fullName>
    </alternativeName>
</protein>
<keyword evidence="9 13" id="KW-1133">Transmembrane helix</keyword>
<evidence type="ECO:0000256" key="4">
    <source>
        <dbReference type="ARBA" id="ARBA00020268"/>
    </source>
</evidence>
<dbReference type="GO" id="GO:0006811">
    <property type="term" value="P:monoatomic ion transport"/>
    <property type="evidence" value="ECO:0007669"/>
    <property type="project" value="UniProtKB-KW"/>
</dbReference>
<evidence type="ECO:0000256" key="8">
    <source>
        <dbReference type="ARBA" id="ARBA00022692"/>
    </source>
</evidence>
<evidence type="ECO:0000256" key="6">
    <source>
        <dbReference type="ARBA" id="ARBA00022449"/>
    </source>
</evidence>
<dbReference type="GO" id="GO:0042910">
    <property type="term" value="F:xenobiotic transmembrane transporter activity"/>
    <property type="evidence" value="ECO:0007669"/>
    <property type="project" value="InterPro"/>
</dbReference>
<comment type="similarity">
    <text evidence="3">Belongs to the multi antimicrobial extrusion (MATE) (TC 2.A.66.1) family.</text>
</comment>
<name>A0AAE3JBS3_9FIRM</name>
<evidence type="ECO:0000256" key="13">
    <source>
        <dbReference type="SAM" id="Phobius"/>
    </source>
</evidence>
<feature type="transmembrane region" description="Helical" evidence="13">
    <location>
        <begin position="139"/>
        <end position="163"/>
    </location>
</feature>
<evidence type="ECO:0000256" key="7">
    <source>
        <dbReference type="ARBA" id="ARBA00022475"/>
    </source>
</evidence>
<feature type="transmembrane region" description="Helical" evidence="13">
    <location>
        <begin position="322"/>
        <end position="344"/>
    </location>
</feature>
<dbReference type="InterPro" id="IPR048279">
    <property type="entry name" value="MdtK-like"/>
</dbReference>
<dbReference type="InterPro" id="IPR002528">
    <property type="entry name" value="MATE_fam"/>
</dbReference>
<keyword evidence="7" id="KW-1003">Cell membrane</keyword>
<evidence type="ECO:0000256" key="1">
    <source>
        <dbReference type="ARBA" id="ARBA00003408"/>
    </source>
</evidence>
<dbReference type="GO" id="GO:0015297">
    <property type="term" value="F:antiporter activity"/>
    <property type="evidence" value="ECO:0007669"/>
    <property type="project" value="UniProtKB-KW"/>
</dbReference>
<keyword evidence="5" id="KW-0813">Transport</keyword>
<feature type="transmembrane region" description="Helical" evidence="13">
    <location>
        <begin position="170"/>
        <end position="189"/>
    </location>
</feature>
<keyword evidence="8 13" id="KW-0812">Transmembrane</keyword>
<evidence type="ECO:0000256" key="11">
    <source>
        <dbReference type="ARBA" id="ARBA00023136"/>
    </source>
</evidence>
<dbReference type="CDD" id="cd13138">
    <property type="entry name" value="MATE_yoeA_like"/>
    <property type="match status" value="1"/>
</dbReference>
<evidence type="ECO:0000256" key="10">
    <source>
        <dbReference type="ARBA" id="ARBA00023065"/>
    </source>
</evidence>
<keyword evidence="11 13" id="KW-0472">Membrane</keyword>
<feature type="transmembrane region" description="Helical" evidence="13">
    <location>
        <begin position="15"/>
        <end position="32"/>
    </location>
</feature>
<dbReference type="PIRSF" id="PIRSF006603">
    <property type="entry name" value="DinF"/>
    <property type="match status" value="1"/>
</dbReference>
<dbReference type="NCBIfam" id="TIGR00797">
    <property type="entry name" value="matE"/>
    <property type="match status" value="1"/>
</dbReference>
<dbReference type="Pfam" id="PF01554">
    <property type="entry name" value="MatE"/>
    <property type="match status" value="2"/>
</dbReference>
<gene>
    <name evidence="14" type="ORF">LKD48_05465</name>
</gene>
<dbReference type="RefSeq" id="WP_308731451.1">
    <property type="nucleotide sequence ID" value="NZ_JAJEQN010000010.1"/>
</dbReference>
<dbReference type="GO" id="GO:0005886">
    <property type="term" value="C:plasma membrane"/>
    <property type="evidence" value="ECO:0007669"/>
    <property type="project" value="UniProtKB-SubCell"/>
</dbReference>
<evidence type="ECO:0000313" key="15">
    <source>
        <dbReference type="Proteomes" id="UP001198200"/>
    </source>
</evidence>
<evidence type="ECO:0000313" key="14">
    <source>
        <dbReference type="EMBL" id="MCC2221096.1"/>
    </source>
</evidence>
<dbReference type="PANTHER" id="PTHR43298:SF2">
    <property type="entry name" value="FMN_FAD EXPORTER YEEO-RELATED"/>
    <property type="match status" value="1"/>
</dbReference>
<accession>A0AAE3JBS3</accession>
<comment type="caution">
    <text evidence="14">The sequence shown here is derived from an EMBL/GenBank/DDBJ whole genome shotgun (WGS) entry which is preliminary data.</text>
</comment>
<evidence type="ECO:0000256" key="5">
    <source>
        <dbReference type="ARBA" id="ARBA00022448"/>
    </source>
</evidence>
<sequence>MKPSSNTADMTKGSPVRLILTFSVPLIIGNIFQQFYNMVDSIVVGNFVGANALGAVGACGSLNWLFFSLSSGLGIGIGVIVSQFYGAKRFDKVSETIANSFYVLISSALVVSILCYLIAPAVLRLLKTPDDIINDSITYMRTTCLGIVAISLYNGVSSILRALGDSKTPLYFLILSSICNVLLDLLFVISFGWGVFGVAFATILSQALSAVVSLFYAFKKISYFHLTKKQLKPDFLIIKNSYRLGVPIALQSSMIAVSCVFLQSIVNSFGSTVVSAYTITNRIEQLINQPYNSIGTALTTYAGQNIGAGDTERVKLGFKKSIGIIAVFSAIMIPVTFIFGKNIAGLFVKETDVINLGASALKITSVCYFFLGMIYIPRGILNGCGDAGFAMINGLAEVFCRLVYASVLTKIPKIGFWGIWMTTGLTWLTVSIVCLIRYASGKWKQKAIRTIKTLNTYELLRYFVYPLRSGTDKLSFHELTPIL</sequence>
<proteinExistence type="inferred from homology"/>
<keyword evidence="10" id="KW-0406">Ion transport</keyword>
<feature type="transmembrane region" description="Helical" evidence="13">
    <location>
        <begin position="64"/>
        <end position="85"/>
    </location>
</feature>
<evidence type="ECO:0000256" key="3">
    <source>
        <dbReference type="ARBA" id="ARBA00010199"/>
    </source>
</evidence>
<evidence type="ECO:0000256" key="2">
    <source>
        <dbReference type="ARBA" id="ARBA00004651"/>
    </source>
</evidence>
<evidence type="ECO:0000256" key="12">
    <source>
        <dbReference type="ARBA" id="ARBA00031636"/>
    </source>
</evidence>
<dbReference type="PANTHER" id="PTHR43298">
    <property type="entry name" value="MULTIDRUG RESISTANCE PROTEIN NORM-RELATED"/>
    <property type="match status" value="1"/>
</dbReference>
<evidence type="ECO:0000256" key="9">
    <source>
        <dbReference type="ARBA" id="ARBA00022989"/>
    </source>
</evidence>
<dbReference type="InterPro" id="IPR050222">
    <property type="entry name" value="MATE_MdtK"/>
</dbReference>
<feature type="transmembrane region" description="Helical" evidence="13">
    <location>
        <begin position="97"/>
        <end position="119"/>
    </location>
</feature>
<comment type="subcellular location">
    <subcellularLocation>
        <location evidence="2">Cell membrane</location>
        <topology evidence="2">Multi-pass membrane protein</topology>
    </subcellularLocation>
</comment>
<keyword evidence="6" id="KW-0050">Antiport</keyword>
<organism evidence="14 15">
    <name type="scientific">Anthropogastromicrobium aceti</name>
    <dbReference type="NCBI Taxonomy" id="2981768"/>
    <lineage>
        <taxon>Bacteria</taxon>
        <taxon>Bacillati</taxon>
        <taxon>Bacillota</taxon>
        <taxon>Clostridia</taxon>
        <taxon>Lachnospirales</taxon>
        <taxon>Lachnospiraceae</taxon>
        <taxon>Anthropogastromicrobium</taxon>
    </lineage>
</organism>
<dbReference type="AlphaFoldDB" id="A0AAE3JBS3"/>
<feature type="transmembrane region" description="Helical" evidence="13">
    <location>
        <begin position="356"/>
        <end position="376"/>
    </location>
</feature>
<reference evidence="14 15" key="1">
    <citation type="submission" date="2021-10" db="EMBL/GenBank/DDBJ databases">
        <title>Anaerobic single-cell dispensing facilitates the cultivation of human gut bacteria.</title>
        <authorList>
            <person name="Afrizal A."/>
        </authorList>
    </citation>
    <scope>NUCLEOTIDE SEQUENCE [LARGE SCALE GENOMIC DNA]</scope>
    <source>
        <strain evidence="14 15">CLA-AA-H224</strain>
    </source>
</reference>
<dbReference type="Proteomes" id="UP001198200">
    <property type="component" value="Unassembled WGS sequence"/>
</dbReference>
<feature type="transmembrane region" description="Helical" evidence="13">
    <location>
        <begin position="414"/>
        <end position="439"/>
    </location>
</feature>
<comment type="function">
    <text evidence="1">Multidrug efflux pump.</text>
</comment>
<keyword evidence="15" id="KW-1185">Reference proteome</keyword>
<dbReference type="EMBL" id="JAJEQN010000010">
    <property type="protein sequence ID" value="MCC2221096.1"/>
    <property type="molecule type" value="Genomic_DNA"/>
</dbReference>